<keyword evidence="3" id="KW-1185">Reference proteome</keyword>
<evidence type="ECO:0000313" key="3">
    <source>
        <dbReference type="Proteomes" id="UP001232148"/>
    </source>
</evidence>
<sequence>MYQHLIRHRLPPLRHEKQAIKELERALHLVRPNGERWSDEFDRLMRPRLVNALRLREFVSEIDFLRRVHAARNPRHSERVANGPNGGFNKGANDGTNDHDDSELSTRILRSGLTRVGQLVRTYAATELAACCWATSQG</sequence>
<accession>A0AAD9H7N6</accession>
<protein>
    <submittedName>
        <fullName evidence="2">Uncharacterized protein</fullName>
    </submittedName>
</protein>
<name>A0AAD9H7N6_9PEZI</name>
<organism evidence="2 3">
    <name type="scientific">Colletotrichum zoysiae</name>
    <dbReference type="NCBI Taxonomy" id="1216348"/>
    <lineage>
        <taxon>Eukaryota</taxon>
        <taxon>Fungi</taxon>
        <taxon>Dikarya</taxon>
        <taxon>Ascomycota</taxon>
        <taxon>Pezizomycotina</taxon>
        <taxon>Sordariomycetes</taxon>
        <taxon>Hypocreomycetidae</taxon>
        <taxon>Glomerellales</taxon>
        <taxon>Glomerellaceae</taxon>
        <taxon>Colletotrichum</taxon>
        <taxon>Colletotrichum graminicola species complex</taxon>
    </lineage>
</organism>
<evidence type="ECO:0000313" key="2">
    <source>
        <dbReference type="EMBL" id="KAK2023723.1"/>
    </source>
</evidence>
<reference evidence="2" key="1">
    <citation type="submission" date="2021-06" db="EMBL/GenBank/DDBJ databases">
        <title>Comparative genomics, transcriptomics and evolutionary studies reveal genomic signatures of adaptation to plant cell wall in hemibiotrophic fungi.</title>
        <authorList>
            <consortium name="DOE Joint Genome Institute"/>
            <person name="Baroncelli R."/>
            <person name="Diaz J.F."/>
            <person name="Benocci T."/>
            <person name="Peng M."/>
            <person name="Battaglia E."/>
            <person name="Haridas S."/>
            <person name="Andreopoulos W."/>
            <person name="Labutti K."/>
            <person name="Pangilinan J."/>
            <person name="Floch G.L."/>
            <person name="Makela M.R."/>
            <person name="Henrissat B."/>
            <person name="Grigoriev I.V."/>
            <person name="Crouch J.A."/>
            <person name="De Vries R.P."/>
            <person name="Sukno S.A."/>
            <person name="Thon M.R."/>
        </authorList>
    </citation>
    <scope>NUCLEOTIDE SEQUENCE</scope>
    <source>
        <strain evidence="2">MAFF235873</strain>
    </source>
</reference>
<evidence type="ECO:0000256" key="1">
    <source>
        <dbReference type="SAM" id="MobiDB-lite"/>
    </source>
</evidence>
<dbReference type="EMBL" id="MU842989">
    <property type="protein sequence ID" value="KAK2023723.1"/>
    <property type="molecule type" value="Genomic_DNA"/>
</dbReference>
<comment type="caution">
    <text evidence="2">The sequence shown here is derived from an EMBL/GenBank/DDBJ whole genome shotgun (WGS) entry which is preliminary data.</text>
</comment>
<proteinExistence type="predicted"/>
<dbReference type="Proteomes" id="UP001232148">
    <property type="component" value="Unassembled WGS sequence"/>
</dbReference>
<feature type="region of interest" description="Disordered" evidence="1">
    <location>
        <begin position="77"/>
        <end position="103"/>
    </location>
</feature>
<dbReference type="AlphaFoldDB" id="A0AAD9H7N6"/>
<gene>
    <name evidence="2" type="ORF">LX32DRAFT_656755</name>
</gene>